<evidence type="ECO:0000313" key="2">
    <source>
        <dbReference type="EMBL" id="KAF3036029.1"/>
    </source>
</evidence>
<keyword evidence="3" id="KW-1185">Reference proteome</keyword>
<sequence>MDSAQPLHSHRTDRHERSDRERRHKSRRSRSPRRDDDRHSDKKHRSHRSHRSRSPPAKAVKLPYSAKPLSKHDFDAYKPLFQSYLDIQKQIKLDELDEREARGRWKSFVSKWNYGELARSWYDPSMLKTAQDTVEAYRASSRSPRPGKRGSPEYEQRAGAPAQGSGEKSDDSDDGFGPAPPTHLTHKGHGPTIPRFDDLTHRNELRNEENAQNRSTYADDVRYERKAERKTQKERMEELAPRADPGSRERQLEKKRETTSTLQSFRDAKEGGDVEVGEGELMGDDGIEGYKAKKKADERVKNEREIRREEIARARAAEREEALSARRAKEAQTMEFLRQIAKERFG</sequence>
<reference evidence="2" key="1">
    <citation type="submission" date="2019-04" db="EMBL/GenBank/DDBJ databases">
        <title>Sequencing of skin fungus with MAO and IRED activity.</title>
        <authorList>
            <person name="Marsaioli A.J."/>
            <person name="Bonatto J.M.C."/>
            <person name="Reis Junior O."/>
        </authorList>
    </citation>
    <scope>NUCLEOTIDE SEQUENCE</scope>
    <source>
        <strain evidence="2">28M1</strain>
    </source>
</reference>
<feature type="compositionally biased region" description="Acidic residues" evidence="1">
    <location>
        <begin position="273"/>
        <end position="287"/>
    </location>
</feature>
<organism evidence="2 3">
    <name type="scientific">Didymella heteroderae</name>
    <dbReference type="NCBI Taxonomy" id="1769908"/>
    <lineage>
        <taxon>Eukaryota</taxon>
        <taxon>Fungi</taxon>
        <taxon>Dikarya</taxon>
        <taxon>Ascomycota</taxon>
        <taxon>Pezizomycotina</taxon>
        <taxon>Dothideomycetes</taxon>
        <taxon>Pleosporomycetidae</taxon>
        <taxon>Pleosporales</taxon>
        <taxon>Pleosporineae</taxon>
        <taxon>Didymellaceae</taxon>
        <taxon>Didymella</taxon>
    </lineage>
</organism>
<feature type="compositionally biased region" description="Basic residues" evidence="1">
    <location>
        <begin position="22"/>
        <end position="31"/>
    </location>
</feature>
<protein>
    <submittedName>
        <fullName evidence="2">Uncharacterized protein</fullName>
    </submittedName>
</protein>
<dbReference type="PANTHER" id="PTHR34117:SF1">
    <property type="entry name" value="STYLE CELL-CYCLE INHIBITOR 1"/>
    <property type="match status" value="1"/>
</dbReference>
<evidence type="ECO:0000256" key="1">
    <source>
        <dbReference type="SAM" id="MobiDB-lite"/>
    </source>
</evidence>
<dbReference type="InterPro" id="IPR044688">
    <property type="entry name" value="SCI-1-like"/>
</dbReference>
<dbReference type="AlphaFoldDB" id="A0A9P4WLC4"/>
<evidence type="ECO:0000313" key="3">
    <source>
        <dbReference type="Proteomes" id="UP000758155"/>
    </source>
</evidence>
<dbReference type="OrthoDB" id="2139939at2759"/>
<dbReference type="EMBL" id="SWKV01000053">
    <property type="protein sequence ID" value="KAF3036029.1"/>
    <property type="molecule type" value="Genomic_DNA"/>
</dbReference>
<feature type="region of interest" description="Disordered" evidence="1">
    <location>
        <begin position="133"/>
        <end position="303"/>
    </location>
</feature>
<feature type="compositionally biased region" description="Basic residues" evidence="1">
    <location>
        <begin position="41"/>
        <end position="53"/>
    </location>
</feature>
<proteinExistence type="predicted"/>
<dbReference type="PANTHER" id="PTHR34117">
    <property type="entry name" value="STYLE CELL-CYCLE INHIBITOR 1"/>
    <property type="match status" value="1"/>
</dbReference>
<feature type="compositionally biased region" description="Basic and acidic residues" evidence="1">
    <location>
        <begin position="195"/>
        <end position="258"/>
    </location>
</feature>
<feature type="region of interest" description="Disordered" evidence="1">
    <location>
        <begin position="1"/>
        <end position="70"/>
    </location>
</feature>
<accession>A0A9P4WLC4</accession>
<dbReference type="Proteomes" id="UP000758155">
    <property type="component" value="Unassembled WGS sequence"/>
</dbReference>
<gene>
    <name evidence="2" type="ORF">E8E12_002228</name>
</gene>
<comment type="caution">
    <text evidence="2">The sequence shown here is derived from an EMBL/GenBank/DDBJ whole genome shotgun (WGS) entry which is preliminary data.</text>
</comment>
<feature type="compositionally biased region" description="Basic and acidic residues" evidence="1">
    <location>
        <begin position="288"/>
        <end position="303"/>
    </location>
</feature>
<name>A0A9P4WLC4_9PLEO</name>